<comment type="caution">
    <text evidence="2">The sequence shown here is derived from an EMBL/GenBank/DDBJ whole genome shotgun (WGS) entry which is preliminary data.</text>
</comment>
<sequence>DSSLGSSSKTGEGMLSSKNRTPLRKFMSMWLFSSSFSPRRTAARSRLRSWLPWVPAWGYWPVGWVLRGPPRLIRPRAALRRGSPEEGGEEEAVEGCCPQFCPIAACPPAYGRLRPTAPAA</sequence>
<evidence type="ECO:0000313" key="2">
    <source>
        <dbReference type="EMBL" id="CAK0799915.1"/>
    </source>
</evidence>
<name>A0ABN9Q977_9DINO</name>
<evidence type="ECO:0000256" key="1">
    <source>
        <dbReference type="SAM" id="MobiDB-lite"/>
    </source>
</evidence>
<dbReference type="Proteomes" id="UP001189429">
    <property type="component" value="Unassembled WGS sequence"/>
</dbReference>
<keyword evidence="3" id="KW-1185">Reference proteome</keyword>
<protein>
    <submittedName>
        <fullName evidence="2">Uncharacterized protein</fullName>
    </submittedName>
</protein>
<gene>
    <name evidence="2" type="ORF">PCOR1329_LOCUS8227</name>
</gene>
<evidence type="ECO:0000313" key="3">
    <source>
        <dbReference type="Proteomes" id="UP001189429"/>
    </source>
</evidence>
<feature type="non-terminal residue" evidence="2">
    <location>
        <position position="1"/>
    </location>
</feature>
<organism evidence="2 3">
    <name type="scientific">Prorocentrum cordatum</name>
    <dbReference type="NCBI Taxonomy" id="2364126"/>
    <lineage>
        <taxon>Eukaryota</taxon>
        <taxon>Sar</taxon>
        <taxon>Alveolata</taxon>
        <taxon>Dinophyceae</taxon>
        <taxon>Prorocentrales</taxon>
        <taxon>Prorocentraceae</taxon>
        <taxon>Prorocentrum</taxon>
    </lineage>
</organism>
<accession>A0ABN9Q977</accession>
<dbReference type="EMBL" id="CAUYUJ010002243">
    <property type="protein sequence ID" value="CAK0799915.1"/>
    <property type="molecule type" value="Genomic_DNA"/>
</dbReference>
<proteinExistence type="predicted"/>
<reference evidence="2" key="1">
    <citation type="submission" date="2023-10" db="EMBL/GenBank/DDBJ databases">
        <authorList>
            <person name="Chen Y."/>
            <person name="Shah S."/>
            <person name="Dougan E. K."/>
            <person name="Thang M."/>
            <person name="Chan C."/>
        </authorList>
    </citation>
    <scope>NUCLEOTIDE SEQUENCE [LARGE SCALE GENOMIC DNA]</scope>
</reference>
<feature type="region of interest" description="Disordered" evidence="1">
    <location>
        <begin position="1"/>
        <end position="20"/>
    </location>
</feature>